<keyword evidence="3" id="KW-0547">Nucleotide-binding</keyword>
<reference evidence="7 8" key="1">
    <citation type="journal article" date="2018" name="Mol. Plant">
        <title>The genome of Artemisia annua provides insight into the evolution of Asteraceae family and artemisinin biosynthesis.</title>
        <authorList>
            <person name="Shen Q."/>
            <person name="Zhang L."/>
            <person name="Liao Z."/>
            <person name="Wang S."/>
            <person name="Yan T."/>
            <person name="Shi P."/>
            <person name="Liu M."/>
            <person name="Fu X."/>
            <person name="Pan Q."/>
            <person name="Wang Y."/>
            <person name="Lv Z."/>
            <person name="Lu X."/>
            <person name="Zhang F."/>
            <person name="Jiang W."/>
            <person name="Ma Y."/>
            <person name="Chen M."/>
            <person name="Hao X."/>
            <person name="Li L."/>
            <person name="Tang Y."/>
            <person name="Lv G."/>
            <person name="Zhou Y."/>
            <person name="Sun X."/>
            <person name="Brodelius P.E."/>
            <person name="Rose J.K.C."/>
            <person name="Tang K."/>
        </authorList>
    </citation>
    <scope>NUCLEOTIDE SEQUENCE [LARGE SCALE GENOMIC DNA]</scope>
    <source>
        <strain evidence="8">cv. Huhao1</strain>
        <tissue evidence="7">Leaf</tissue>
    </source>
</reference>
<keyword evidence="5" id="KW-0067">ATP-binding</keyword>
<evidence type="ECO:0000256" key="4">
    <source>
        <dbReference type="ARBA" id="ARBA00022777"/>
    </source>
</evidence>
<dbReference type="AlphaFoldDB" id="A0A2U1KND0"/>
<evidence type="ECO:0000256" key="1">
    <source>
        <dbReference type="ARBA" id="ARBA00022527"/>
    </source>
</evidence>
<keyword evidence="4" id="KW-0418">Kinase</keyword>
<dbReference type="OrthoDB" id="1731161at2759"/>
<dbReference type="GO" id="GO:0005524">
    <property type="term" value="F:ATP binding"/>
    <property type="evidence" value="ECO:0007669"/>
    <property type="project" value="UniProtKB-KW"/>
</dbReference>
<dbReference type="GO" id="GO:0005886">
    <property type="term" value="C:plasma membrane"/>
    <property type="evidence" value="ECO:0007669"/>
    <property type="project" value="TreeGrafter"/>
</dbReference>
<name>A0A2U1KND0_ARTAN</name>
<keyword evidence="1" id="KW-0723">Serine/threonine-protein kinase</keyword>
<evidence type="ECO:0000256" key="5">
    <source>
        <dbReference type="ARBA" id="ARBA00022840"/>
    </source>
</evidence>
<keyword evidence="6" id="KW-1133">Transmembrane helix</keyword>
<dbReference type="PANTHER" id="PTHR27002:SF851">
    <property type="entry name" value="G-TYPE LECTIN S-RECEPTOR-LIKE SERINE_THREONINE-PROTEIN KINASE SD1-1"/>
    <property type="match status" value="1"/>
</dbReference>
<keyword evidence="6" id="KW-0812">Transmembrane</keyword>
<organism evidence="7 8">
    <name type="scientific">Artemisia annua</name>
    <name type="common">Sweet wormwood</name>
    <dbReference type="NCBI Taxonomy" id="35608"/>
    <lineage>
        <taxon>Eukaryota</taxon>
        <taxon>Viridiplantae</taxon>
        <taxon>Streptophyta</taxon>
        <taxon>Embryophyta</taxon>
        <taxon>Tracheophyta</taxon>
        <taxon>Spermatophyta</taxon>
        <taxon>Magnoliopsida</taxon>
        <taxon>eudicotyledons</taxon>
        <taxon>Gunneridae</taxon>
        <taxon>Pentapetalae</taxon>
        <taxon>asterids</taxon>
        <taxon>campanulids</taxon>
        <taxon>Asterales</taxon>
        <taxon>Asteraceae</taxon>
        <taxon>Asteroideae</taxon>
        <taxon>Anthemideae</taxon>
        <taxon>Artemisiinae</taxon>
        <taxon>Artemisia</taxon>
    </lineage>
</organism>
<evidence type="ECO:0000256" key="2">
    <source>
        <dbReference type="ARBA" id="ARBA00022679"/>
    </source>
</evidence>
<evidence type="ECO:0000313" key="7">
    <source>
        <dbReference type="EMBL" id="PWA38275.1"/>
    </source>
</evidence>
<sequence>MPSLKPNPIFTFGYNSNDIETYASFYLINSSVLTKMKLKKDKKLSGKTRSLTIIAIPVSVGLAILLGLCVLIVKNKRKQKAMAQVIAPVFVPTQDTIEQKGEIQLPVFSLSTLLVATDNFSPNNKLGEGGFGPVYKVLYNLES</sequence>
<dbReference type="Gene3D" id="3.30.200.20">
    <property type="entry name" value="Phosphorylase Kinase, domain 1"/>
    <property type="match status" value="1"/>
</dbReference>
<keyword evidence="2" id="KW-0808">Transferase</keyword>
<accession>A0A2U1KND0</accession>
<feature type="transmembrane region" description="Helical" evidence="6">
    <location>
        <begin position="51"/>
        <end position="73"/>
    </location>
</feature>
<keyword evidence="6" id="KW-0472">Membrane</keyword>
<proteinExistence type="predicted"/>
<dbReference type="PANTHER" id="PTHR27002">
    <property type="entry name" value="RECEPTOR-LIKE SERINE/THREONINE-PROTEIN KINASE SD1-8"/>
    <property type="match status" value="1"/>
</dbReference>
<evidence type="ECO:0000256" key="6">
    <source>
        <dbReference type="SAM" id="Phobius"/>
    </source>
</evidence>
<dbReference type="STRING" id="35608.A0A2U1KND0"/>
<dbReference type="EMBL" id="PKPP01015808">
    <property type="protein sequence ID" value="PWA38275.1"/>
    <property type="molecule type" value="Genomic_DNA"/>
</dbReference>
<evidence type="ECO:0000313" key="8">
    <source>
        <dbReference type="Proteomes" id="UP000245207"/>
    </source>
</evidence>
<comment type="caution">
    <text evidence="7">The sequence shown here is derived from an EMBL/GenBank/DDBJ whole genome shotgun (WGS) entry which is preliminary data.</text>
</comment>
<dbReference type="SUPFAM" id="SSF56112">
    <property type="entry name" value="Protein kinase-like (PK-like)"/>
    <property type="match status" value="1"/>
</dbReference>
<evidence type="ECO:0000256" key="3">
    <source>
        <dbReference type="ARBA" id="ARBA00022741"/>
    </source>
</evidence>
<gene>
    <name evidence="7" type="ORF">CTI12_AA582730</name>
</gene>
<keyword evidence="8" id="KW-1185">Reference proteome</keyword>
<dbReference type="Proteomes" id="UP000245207">
    <property type="component" value="Unassembled WGS sequence"/>
</dbReference>
<protein>
    <submittedName>
        <fullName evidence="7">Apple-like protein</fullName>
    </submittedName>
</protein>
<dbReference type="InterPro" id="IPR011009">
    <property type="entry name" value="Kinase-like_dom_sf"/>
</dbReference>
<dbReference type="GO" id="GO:0004674">
    <property type="term" value="F:protein serine/threonine kinase activity"/>
    <property type="evidence" value="ECO:0007669"/>
    <property type="project" value="UniProtKB-KW"/>
</dbReference>